<evidence type="ECO:0000313" key="2">
    <source>
        <dbReference type="Proteomes" id="UP000811609"/>
    </source>
</evidence>
<comment type="caution">
    <text evidence="1">The sequence shown here is derived from an EMBL/GenBank/DDBJ whole genome shotgun (WGS) entry which is preliminary data.</text>
</comment>
<evidence type="ECO:0000313" key="1">
    <source>
        <dbReference type="EMBL" id="KAG6635880.1"/>
    </source>
</evidence>
<keyword evidence="2" id="KW-1185">Reference proteome</keyword>
<sequence>MLRLGSMDYSITESRSCPPLKQLYFMYFLQWKISSTSKSNAMALPLKSENKSFSTAPARSSALSLLPRSSLALSKDFFVSQAPASSSLILSVSLSDRRRFWYDTLEKPSVNYQKWAAGKNFSLGDFGPAWLHR</sequence>
<gene>
    <name evidence="1" type="ORF">CIPAW_11G073700</name>
</gene>
<protein>
    <submittedName>
        <fullName evidence="1">Uncharacterized protein</fullName>
    </submittedName>
</protein>
<name>A0A8T1P4V4_CARIL</name>
<organism evidence="1 2">
    <name type="scientific">Carya illinoinensis</name>
    <name type="common">Pecan</name>
    <dbReference type="NCBI Taxonomy" id="32201"/>
    <lineage>
        <taxon>Eukaryota</taxon>
        <taxon>Viridiplantae</taxon>
        <taxon>Streptophyta</taxon>
        <taxon>Embryophyta</taxon>
        <taxon>Tracheophyta</taxon>
        <taxon>Spermatophyta</taxon>
        <taxon>Magnoliopsida</taxon>
        <taxon>eudicotyledons</taxon>
        <taxon>Gunneridae</taxon>
        <taxon>Pentapetalae</taxon>
        <taxon>rosids</taxon>
        <taxon>fabids</taxon>
        <taxon>Fagales</taxon>
        <taxon>Juglandaceae</taxon>
        <taxon>Carya</taxon>
    </lineage>
</organism>
<dbReference type="EMBL" id="CM031819">
    <property type="protein sequence ID" value="KAG6635880.1"/>
    <property type="molecule type" value="Genomic_DNA"/>
</dbReference>
<dbReference type="AlphaFoldDB" id="A0A8T1P4V4"/>
<proteinExistence type="predicted"/>
<accession>A0A8T1P4V4</accession>
<reference evidence="1" key="1">
    <citation type="submission" date="2020-12" db="EMBL/GenBank/DDBJ databases">
        <title>WGS assembly of Carya illinoinensis cv. Pawnee.</title>
        <authorList>
            <person name="Platts A."/>
            <person name="Shu S."/>
            <person name="Wright S."/>
            <person name="Barry K."/>
            <person name="Edger P."/>
            <person name="Pires J.C."/>
            <person name="Schmutz J."/>
        </authorList>
    </citation>
    <scope>NUCLEOTIDE SEQUENCE</scope>
    <source>
        <tissue evidence="1">Leaf</tissue>
    </source>
</reference>
<dbReference type="Proteomes" id="UP000811609">
    <property type="component" value="Chromosome 11"/>
</dbReference>